<name>A0ACC2JUB7_9PEZI</name>
<organism evidence="1 2">
    <name type="scientific">Lasiodiplodia mahajangana</name>
    <dbReference type="NCBI Taxonomy" id="1108764"/>
    <lineage>
        <taxon>Eukaryota</taxon>
        <taxon>Fungi</taxon>
        <taxon>Dikarya</taxon>
        <taxon>Ascomycota</taxon>
        <taxon>Pezizomycotina</taxon>
        <taxon>Dothideomycetes</taxon>
        <taxon>Dothideomycetes incertae sedis</taxon>
        <taxon>Botryosphaeriales</taxon>
        <taxon>Botryosphaeriaceae</taxon>
        <taxon>Lasiodiplodia</taxon>
    </lineage>
</organism>
<gene>
    <name evidence="1" type="ORF">O1611_g2559</name>
</gene>
<accession>A0ACC2JUB7</accession>
<dbReference type="EMBL" id="JAPUUL010000365">
    <property type="protein sequence ID" value="KAJ8131066.1"/>
    <property type="molecule type" value="Genomic_DNA"/>
</dbReference>
<keyword evidence="2" id="KW-1185">Reference proteome</keyword>
<sequence>MTEADNITAENHREQHLPRVTWAGLGTNARNWTWPFSKVGYEHPEVLFTSLHTKFNCIPVAIQDPHAWHADVCELALASKTKEQFEAALRKRQDERFQEICETWELTKESLTADPRLWESPQIDRANQWGSFIRLARHFSFDCLLGHFANYLPEHHMPAQPTIETAVQTPHGAQQPQQPQQPQEPQEPQRPEPSRHPDQRAPDSPPPSPAPASVPNAKRKRATRASRGPTQRSRIEKPSPKQRATRSNAQGSVRRSARLQQRK</sequence>
<proteinExistence type="predicted"/>
<evidence type="ECO:0000313" key="2">
    <source>
        <dbReference type="Proteomes" id="UP001153332"/>
    </source>
</evidence>
<protein>
    <submittedName>
        <fullName evidence="1">Uncharacterized protein</fullName>
    </submittedName>
</protein>
<evidence type="ECO:0000313" key="1">
    <source>
        <dbReference type="EMBL" id="KAJ8131066.1"/>
    </source>
</evidence>
<dbReference type="Proteomes" id="UP001153332">
    <property type="component" value="Unassembled WGS sequence"/>
</dbReference>
<reference evidence="1" key="1">
    <citation type="submission" date="2022-12" db="EMBL/GenBank/DDBJ databases">
        <title>Genome Sequence of Lasiodiplodia mahajangana.</title>
        <authorList>
            <person name="Buettner E."/>
        </authorList>
    </citation>
    <scope>NUCLEOTIDE SEQUENCE</scope>
    <source>
        <strain evidence="1">VT137</strain>
    </source>
</reference>
<comment type="caution">
    <text evidence="1">The sequence shown here is derived from an EMBL/GenBank/DDBJ whole genome shotgun (WGS) entry which is preliminary data.</text>
</comment>